<keyword evidence="2" id="KW-0812">Transmembrane</keyword>
<dbReference type="HOGENOM" id="CLU_918081_0_0_9"/>
<sequence length="303" mass="29875">MGALGEWIRQVVLVLILTGVVELALPAGAVRRYVQVVLGLLVLLAIIRPVLAWLNSEPADLVPAWQRALEAAAAGAWAGGGSQGGVNDALLEAARDRTRSLALEVHRQRLVALVREEVRAAAGMEPLAIDLDLVADPSSPRWGAVTGVTIHLPARVVVPAGGSGAVPGGVSAGGNGAAPGTGPAAEAPPAGGFSPQAAPGPSIQPVEPVRIGPIGPAGGAAAGAGRARGSGGAGTLGGSGATGGSGTAPAAGAEREVMLPAGTRRVLEGRVRQALAARLDLDPTAVRVVWVEAVEGGDAGGTR</sequence>
<evidence type="ECO:0000256" key="1">
    <source>
        <dbReference type="SAM" id="MobiDB-lite"/>
    </source>
</evidence>
<name>E6SL61_THEM7</name>
<proteinExistence type="predicted"/>
<dbReference type="OrthoDB" id="2086385at2"/>
<reference evidence="3 4" key="1">
    <citation type="journal article" date="2010" name="Stand. Genomic Sci.">
        <title>Complete genome sequence of Thermaerobacter marianensis type strain (7p75a).</title>
        <authorList>
            <person name="Han C."/>
            <person name="Gu W."/>
            <person name="Zhang X."/>
            <person name="Lapidus A."/>
            <person name="Nolan M."/>
            <person name="Copeland A."/>
            <person name="Lucas S."/>
            <person name="Del Rio T.G."/>
            <person name="Tice H."/>
            <person name="Cheng J.F."/>
            <person name="Tapia R."/>
            <person name="Goodwin L."/>
            <person name="Pitluck S."/>
            <person name="Pagani I."/>
            <person name="Ivanova N."/>
            <person name="Mavromatis K."/>
            <person name="Mikhailova N."/>
            <person name="Pati A."/>
            <person name="Chen A."/>
            <person name="Palaniappan K."/>
            <person name="Land M."/>
            <person name="Hauser L."/>
            <person name="Chang Y.J."/>
            <person name="Jeffries C.D."/>
            <person name="Schneider S."/>
            <person name="Rohde M."/>
            <person name="Goker M."/>
            <person name="Pukall R."/>
            <person name="Woyke T."/>
            <person name="Bristow J."/>
            <person name="Eisen J.A."/>
            <person name="Markowitz V."/>
            <person name="Hugenholtz P."/>
            <person name="Kyrpides N.C."/>
            <person name="Klenk H.P."/>
            <person name="Detter J.C."/>
        </authorList>
    </citation>
    <scope>NUCLEOTIDE SEQUENCE [LARGE SCALE GENOMIC DNA]</scope>
    <source>
        <strain evidence="4">ATCC 700841 / DSM 12885 / JCM 10246 / 7p75a</strain>
    </source>
</reference>
<keyword evidence="4" id="KW-1185">Reference proteome</keyword>
<keyword evidence="2" id="KW-0472">Membrane</keyword>
<accession>E6SL61</accession>
<dbReference type="EMBL" id="CP002344">
    <property type="protein sequence ID" value="ADU51292.1"/>
    <property type="molecule type" value="Genomic_DNA"/>
</dbReference>
<organism evidence="3 4">
    <name type="scientific">Thermaerobacter marianensis (strain ATCC 700841 / DSM 12885 / JCM 10246 / 7p75a)</name>
    <dbReference type="NCBI Taxonomy" id="644966"/>
    <lineage>
        <taxon>Bacteria</taxon>
        <taxon>Bacillati</taxon>
        <taxon>Bacillota</taxon>
        <taxon>Clostridia</taxon>
        <taxon>Eubacteriales</taxon>
        <taxon>Clostridiales Family XVII. Incertae Sedis</taxon>
        <taxon>Thermaerobacter</taxon>
    </lineage>
</organism>
<feature type="transmembrane region" description="Helical" evidence="2">
    <location>
        <begin position="33"/>
        <end position="54"/>
    </location>
</feature>
<keyword evidence="2" id="KW-1133">Transmembrane helix</keyword>
<dbReference type="Proteomes" id="UP000008915">
    <property type="component" value="Chromosome"/>
</dbReference>
<gene>
    <name evidence="3" type="ordered locus">Tmar_1179</name>
</gene>
<evidence type="ECO:0000256" key="2">
    <source>
        <dbReference type="SAM" id="Phobius"/>
    </source>
</evidence>
<dbReference type="RefSeq" id="WP_013495597.1">
    <property type="nucleotide sequence ID" value="NC_014831.1"/>
</dbReference>
<dbReference type="KEGG" id="tmr:Tmar_1179"/>
<feature type="region of interest" description="Disordered" evidence="1">
    <location>
        <begin position="171"/>
        <end position="250"/>
    </location>
</feature>
<evidence type="ECO:0000313" key="3">
    <source>
        <dbReference type="EMBL" id="ADU51292.1"/>
    </source>
</evidence>
<dbReference type="InterPro" id="IPR014245">
    <property type="entry name" value="Spore_III_AF"/>
</dbReference>
<feature type="compositionally biased region" description="Low complexity" evidence="1">
    <location>
        <begin position="180"/>
        <end position="192"/>
    </location>
</feature>
<dbReference type="Pfam" id="PF09581">
    <property type="entry name" value="Spore_III_AF"/>
    <property type="match status" value="1"/>
</dbReference>
<evidence type="ECO:0000313" key="4">
    <source>
        <dbReference type="Proteomes" id="UP000008915"/>
    </source>
</evidence>
<dbReference type="STRING" id="644966.Tmar_1179"/>
<reference evidence="4" key="2">
    <citation type="journal article" date="2010" name="Stand. Genomic Sci.">
        <title>Complete genome sequence of Thermaerobacter marianensis type strain (7p75aT).</title>
        <authorList>
            <person name="Han C."/>
            <person name="Gu W."/>
            <person name="Zhang X."/>
            <person name="Lapidus A."/>
            <person name="Nolan M."/>
            <person name="Copeland A."/>
            <person name="Lucas S."/>
            <person name="Glavina Del Rio T."/>
            <person name="Tice H."/>
            <person name="Cheng J."/>
            <person name="Tapia R."/>
            <person name="Goodwin L."/>
            <person name="Pitluck S."/>
            <person name="Pagani I."/>
            <person name="Ivanova N."/>
            <person name="Mavromatis K."/>
            <person name="Mikhailova N."/>
            <person name="Pati A."/>
            <person name="Chen A."/>
            <person name="Palaniappan K."/>
            <person name="Land M."/>
            <person name="Hauser L."/>
            <person name="Chang Y."/>
            <person name="Jeffries C."/>
            <person name="Schneider S."/>
            <person name="Rohde M."/>
            <person name="Goker M."/>
            <person name="Pukall R."/>
            <person name="Woyke T."/>
            <person name="Bristow J."/>
            <person name="Eisen J."/>
            <person name="Markowitz V."/>
            <person name="Hugenholtz P."/>
            <person name="Kyrpides N."/>
            <person name="Klenk H."/>
            <person name="Detter J."/>
        </authorList>
    </citation>
    <scope>NUCLEOTIDE SEQUENCE [LARGE SCALE GENOMIC DNA]</scope>
    <source>
        <strain evidence="4">ATCC 700841 / DSM 12885 / JCM 10246 / 7p75a</strain>
    </source>
</reference>
<dbReference type="AlphaFoldDB" id="E6SL61"/>
<feature type="transmembrane region" description="Helical" evidence="2">
    <location>
        <begin position="7"/>
        <end position="27"/>
    </location>
</feature>
<feature type="compositionally biased region" description="Gly residues" evidence="1">
    <location>
        <begin position="215"/>
        <end position="246"/>
    </location>
</feature>
<protein>
    <submittedName>
        <fullName evidence="3">Sporulation stage III protein AF</fullName>
    </submittedName>
</protein>